<reference evidence="3" key="2">
    <citation type="submission" date="2015-01" db="EMBL/GenBank/DDBJ databases">
        <title>Evolutionary Origins and Diversification of the Mycorrhizal Mutualists.</title>
        <authorList>
            <consortium name="DOE Joint Genome Institute"/>
            <consortium name="Mycorrhizal Genomics Consortium"/>
            <person name="Kohler A."/>
            <person name="Kuo A."/>
            <person name="Nagy L.G."/>
            <person name="Floudas D."/>
            <person name="Copeland A."/>
            <person name="Barry K.W."/>
            <person name="Cichocki N."/>
            <person name="Veneault-Fourrey C."/>
            <person name="LaButti K."/>
            <person name="Lindquist E.A."/>
            <person name="Lipzen A."/>
            <person name="Lundell T."/>
            <person name="Morin E."/>
            <person name="Murat C."/>
            <person name="Riley R."/>
            <person name="Ohm R."/>
            <person name="Sun H."/>
            <person name="Tunlid A."/>
            <person name="Henrissat B."/>
            <person name="Grigoriev I.V."/>
            <person name="Hibbett D.S."/>
            <person name="Martin F."/>
        </authorList>
    </citation>
    <scope>NUCLEOTIDE SEQUENCE [LARGE SCALE GENOMIC DNA]</scope>
    <source>
        <strain evidence="3">MUT 4182</strain>
    </source>
</reference>
<dbReference type="AlphaFoldDB" id="A0A0C3Q855"/>
<reference evidence="2 3" key="1">
    <citation type="submission" date="2014-04" db="EMBL/GenBank/DDBJ databases">
        <authorList>
            <consortium name="DOE Joint Genome Institute"/>
            <person name="Kuo A."/>
            <person name="Girlanda M."/>
            <person name="Perotto S."/>
            <person name="Kohler A."/>
            <person name="Nagy L.G."/>
            <person name="Floudas D."/>
            <person name="Copeland A."/>
            <person name="Barry K.W."/>
            <person name="Cichocki N."/>
            <person name="Veneault-Fourrey C."/>
            <person name="LaButti K."/>
            <person name="Lindquist E.A."/>
            <person name="Lipzen A."/>
            <person name="Lundell T."/>
            <person name="Morin E."/>
            <person name="Murat C."/>
            <person name="Sun H."/>
            <person name="Tunlid A."/>
            <person name="Henrissat B."/>
            <person name="Grigoriev I.V."/>
            <person name="Hibbett D.S."/>
            <person name="Martin F."/>
            <person name="Nordberg H.P."/>
            <person name="Cantor M.N."/>
            <person name="Hua S.X."/>
        </authorList>
    </citation>
    <scope>NUCLEOTIDE SEQUENCE [LARGE SCALE GENOMIC DNA]</scope>
    <source>
        <strain evidence="2 3">MUT 4182</strain>
    </source>
</reference>
<evidence type="ECO:0000313" key="3">
    <source>
        <dbReference type="Proteomes" id="UP000054248"/>
    </source>
</evidence>
<proteinExistence type="predicted"/>
<feature type="compositionally biased region" description="Basic and acidic residues" evidence="1">
    <location>
        <begin position="10"/>
        <end position="20"/>
    </location>
</feature>
<dbReference type="Gene3D" id="1.10.238.10">
    <property type="entry name" value="EF-hand"/>
    <property type="match status" value="1"/>
</dbReference>
<dbReference type="EMBL" id="KN823176">
    <property type="protein sequence ID" value="KIO20391.1"/>
    <property type="molecule type" value="Genomic_DNA"/>
</dbReference>
<keyword evidence="3" id="KW-1185">Reference proteome</keyword>
<feature type="region of interest" description="Disordered" evidence="1">
    <location>
        <begin position="1"/>
        <end position="42"/>
    </location>
</feature>
<dbReference type="OrthoDB" id="26525at2759"/>
<evidence type="ECO:0008006" key="4">
    <source>
        <dbReference type="Google" id="ProtNLM"/>
    </source>
</evidence>
<name>A0A0C3Q855_9AGAM</name>
<evidence type="ECO:0000313" key="2">
    <source>
        <dbReference type="EMBL" id="KIO20391.1"/>
    </source>
</evidence>
<protein>
    <recommendedName>
        <fullName evidence="4">EF-hand domain-containing protein</fullName>
    </recommendedName>
</protein>
<feature type="region of interest" description="Disordered" evidence="1">
    <location>
        <begin position="157"/>
        <end position="178"/>
    </location>
</feature>
<gene>
    <name evidence="2" type="ORF">M407DRAFT_245828</name>
</gene>
<sequence>MAPSIAAHLMRTESISRADTPEPSARQGRRNDSSQGGVQLLDSDGGLSERFEACLAHIFAKYIEPPFIADRAEGGLMKPPKDAYLTDSGLDRYATETNGQPFTTETKDELKEMIDCDDQGRLTLEGFFQIYQLQTENDEEETWKDLSTHGFGRDLNLVSSRREDEDEPVTSTTATTST</sequence>
<dbReference type="HOGENOM" id="CLU_103874_2_0_1"/>
<organism evidence="2 3">
    <name type="scientific">Tulasnella calospora MUT 4182</name>
    <dbReference type="NCBI Taxonomy" id="1051891"/>
    <lineage>
        <taxon>Eukaryota</taxon>
        <taxon>Fungi</taxon>
        <taxon>Dikarya</taxon>
        <taxon>Basidiomycota</taxon>
        <taxon>Agaricomycotina</taxon>
        <taxon>Agaricomycetes</taxon>
        <taxon>Cantharellales</taxon>
        <taxon>Tulasnellaceae</taxon>
        <taxon>Tulasnella</taxon>
    </lineage>
</organism>
<evidence type="ECO:0000256" key="1">
    <source>
        <dbReference type="SAM" id="MobiDB-lite"/>
    </source>
</evidence>
<accession>A0A0C3Q855</accession>
<dbReference type="Proteomes" id="UP000054248">
    <property type="component" value="Unassembled WGS sequence"/>
</dbReference>